<dbReference type="RefSeq" id="WP_101335770.1">
    <property type="nucleotide sequence ID" value="NZ_PJNI01000025.1"/>
</dbReference>
<keyword evidence="4 10" id="KW-0812">Transmembrane</keyword>
<dbReference type="SMART" id="SM01207">
    <property type="entry name" value="G3P_acyltransf"/>
    <property type="match status" value="1"/>
</dbReference>
<comment type="caution">
    <text evidence="11">The sequence shown here is derived from an EMBL/GenBank/DDBJ whole genome shotgun (WGS) entry which is preliminary data.</text>
</comment>
<dbReference type="InterPro" id="IPR003811">
    <property type="entry name" value="G3P_acylTferase_PlsY"/>
</dbReference>
<dbReference type="GO" id="GO:0008654">
    <property type="term" value="P:phospholipid biosynthetic process"/>
    <property type="evidence" value="ECO:0007669"/>
    <property type="project" value="UniProtKB-UniRule"/>
</dbReference>
<evidence type="ECO:0000313" key="12">
    <source>
        <dbReference type="Proteomes" id="UP000236654"/>
    </source>
</evidence>
<evidence type="ECO:0000256" key="6">
    <source>
        <dbReference type="ARBA" id="ARBA00023098"/>
    </source>
</evidence>
<keyword evidence="2 10" id="KW-0444">Lipid biosynthesis</keyword>
<dbReference type="PANTHER" id="PTHR30309">
    <property type="entry name" value="INNER MEMBRANE PROTEIN YGIH"/>
    <property type="match status" value="1"/>
</dbReference>
<feature type="transmembrane region" description="Helical" evidence="10">
    <location>
        <begin position="52"/>
        <end position="73"/>
    </location>
</feature>
<comment type="similarity">
    <text evidence="10">Belongs to the PlsY family.</text>
</comment>
<evidence type="ECO:0000256" key="4">
    <source>
        <dbReference type="ARBA" id="ARBA00022692"/>
    </source>
</evidence>
<reference evidence="11 12" key="1">
    <citation type="submission" date="2017-12" db="EMBL/GenBank/DDBJ databases">
        <title>The draft genome sequence of Brumimicrobium saltpan LHR20.</title>
        <authorList>
            <person name="Do Z.-J."/>
            <person name="Luo H.-R."/>
        </authorList>
    </citation>
    <scope>NUCLEOTIDE SEQUENCE [LARGE SCALE GENOMIC DNA]</scope>
    <source>
        <strain evidence="11 12">LHR20</strain>
    </source>
</reference>
<keyword evidence="6 10" id="KW-0443">Lipid metabolism</keyword>
<comment type="function">
    <text evidence="10">Catalyzes the transfer of an acyl group from acyl-phosphate (acyl-PO(4)) to glycerol-3-phosphate (G3P) to form lysophosphatidic acid (LPA). This enzyme utilizes acyl-phosphate as fatty acyl donor, but not acyl-CoA or acyl-ACP.</text>
</comment>
<comment type="catalytic activity">
    <reaction evidence="10">
        <text>an acyl phosphate + sn-glycerol 3-phosphate = a 1-acyl-sn-glycero-3-phosphate + phosphate</text>
        <dbReference type="Rhea" id="RHEA:34075"/>
        <dbReference type="ChEBI" id="CHEBI:43474"/>
        <dbReference type="ChEBI" id="CHEBI:57597"/>
        <dbReference type="ChEBI" id="CHEBI:57970"/>
        <dbReference type="ChEBI" id="CHEBI:59918"/>
        <dbReference type="EC" id="2.3.1.275"/>
    </reaction>
</comment>
<proteinExistence type="inferred from homology"/>
<dbReference type="Pfam" id="PF02660">
    <property type="entry name" value="G3P_acyltransf"/>
    <property type="match status" value="1"/>
</dbReference>
<dbReference type="NCBIfam" id="TIGR00023">
    <property type="entry name" value="glycerol-3-phosphate 1-O-acyltransferase PlsY"/>
    <property type="match status" value="1"/>
</dbReference>
<dbReference type="GO" id="GO:0005886">
    <property type="term" value="C:plasma membrane"/>
    <property type="evidence" value="ECO:0007669"/>
    <property type="project" value="UniProtKB-SubCell"/>
</dbReference>
<feature type="transmembrane region" description="Helical" evidence="10">
    <location>
        <begin position="169"/>
        <end position="185"/>
    </location>
</feature>
<dbReference type="EMBL" id="PJNI01000025">
    <property type="protein sequence ID" value="PKR79530.1"/>
    <property type="molecule type" value="Genomic_DNA"/>
</dbReference>
<keyword evidence="5 10" id="KW-1133">Transmembrane helix</keyword>
<dbReference type="PANTHER" id="PTHR30309:SF0">
    <property type="entry name" value="GLYCEROL-3-PHOSPHATE ACYLTRANSFERASE-RELATED"/>
    <property type="match status" value="1"/>
</dbReference>
<dbReference type="OrthoDB" id="9777124at2"/>
<comment type="pathway">
    <text evidence="10">Lipid metabolism; phospholipid metabolism.</text>
</comment>
<dbReference type="AlphaFoldDB" id="A0A2I0QZI5"/>
<evidence type="ECO:0000256" key="1">
    <source>
        <dbReference type="ARBA" id="ARBA00022475"/>
    </source>
</evidence>
<evidence type="ECO:0000313" key="11">
    <source>
        <dbReference type="EMBL" id="PKR79530.1"/>
    </source>
</evidence>
<evidence type="ECO:0000256" key="3">
    <source>
        <dbReference type="ARBA" id="ARBA00022679"/>
    </source>
</evidence>
<keyword evidence="9 10" id="KW-1208">Phospholipid metabolism</keyword>
<organism evidence="11 12">
    <name type="scientific">Brumimicrobium salinarum</name>
    <dbReference type="NCBI Taxonomy" id="2058658"/>
    <lineage>
        <taxon>Bacteria</taxon>
        <taxon>Pseudomonadati</taxon>
        <taxon>Bacteroidota</taxon>
        <taxon>Flavobacteriia</taxon>
        <taxon>Flavobacteriales</taxon>
        <taxon>Crocinitomicaceae</taxon>
        <taxon>Brumimicrobium</taxon>
    </lineage>
</organism>
<keyword evidence="3 10" id="KW-0808">Transferase</keyword>
<keyword evidence="1 10" id="KW-1003">Cell membrane</keyword>
<sequence length="208" mass="22688">MNFLIFGAIAYLLGSIPTAVWIGRLKYDIDVRKHGSKNAGATNTFRVLGKKAGVFVLTIDILKGVLAVLIPFLTLSYTWNNDHLIHLKIVSGIFVVIGHIFPVFVGFRGGKGVATSLGVVLGVHPQAAAICIVLFLIVFISSNYVSLGAIVASISFPLLIEFLFKNDNLSLLIFSITLSSAVIALHHRNIKRLIEGNENKMNLFKKNT</sequence>
<evidence type="ECO:0000256" key="2">
    <source>
        <dbReference type="ARBA" id="ARBA00022516"/>
    </source>
</evidence>
<keyword evidence="11" id="KW-0012">Acyltransferase</keyword>
<gene>
    <name evidence="10 11" type="primary">plsY</name>
    <name evidence="11" type="ORF">CW751_14615</name>
</gene>
<dbReference type="HAMAP" id="MF_01043">
    <property type="entry name" value="PlsY"/>
    <property type="match status" value="1"/>
</dbReference>
<keyword evidence="8 10" id="KW-0594">Phospholipid biosynthesis</keyword>
<evidence type="ECO:0000256" key="7">
    <source>
        <dbReference type="ARBA" id="ARBA00023136"/>
    </source>
</evidence>
<evidence type="ECO:0000256" key="9">
    <source>
        <dbReference type="ARBA" id="ARBA00023264"/>
    </source>
</evidence>
<feature type="transmembrane region" description="Helical" evidence="10">
    <location>
        <begin position="85"/>
        <end position="107"/>
    </location>
</feature>
<dbReference type="EC" id="2.3.1.275" evidence="10"/>
<evidence type="ECO:0000256" key="5">
    <source>
        <dbReference type="ARBA" id="ARBA00022989"/>
    </source>
</evidence>
<dbReference type="GO" id="GO:0043772">
    <property type="term" value="F:acyl-phosphate glycerol-3-phosphate acyltransferase activity"/>
    <property type="evidence" value="ECO:0007669"/>
    <property type="project" value="UniProtKB-UniRule"/>
</dbReference>
<dbReference type="UniPathway" id="UPA00085"/>
<dbReference type="Proteomes" id="UP000236654">
    <property type="component" value="Unassembled WGS sequence"/>
</dbReference>
<comment type="subunit">
    <text evidence="10">Probably interacts with PlsX.</text>
</comment>
<keyword evidence="7 10" id="KW-0472">Membrane</keyword>
<comment type="caution">
    <text evidence="10">Lacks conserved residue(s) required for the propagation of feature annotation.</text>
</comment>
<evidence type="ECO:0000256" key="8">
    <source>
        <dbReference type="ARBA" id="ARBA00023209"/>
    </source>
</evidence>
<accession>A0A2I0QZI5</accession>
<name>A0A2I0QZI5_9FLAO</name>
<keyword evidence="12" id="KW-1185">Reference proteome</keyword>
<evidence type="ECO:0000256" key="10">
    <source>
        <dbReference type="HAMAP-Rule" id="MF_01043"/>
    </source>
</evidence>
<comment type="subcellular location">
    <subcellularLocation>
        <location evidence="10">Cell membrane</location>
        <topology evidence="10">Multi-pass membrane protein</topology>
    </subcellularLocation>
</comment>
<protein>
    <recommendedName>
        <fullName evidence="10">Glycerol-3-phosphate acyltransferase</fullName>
    </recommendedName>
    <alternativeName>
        <fullName evidence="10">Acyl-PO4 G3P acyltransferase</fullName>
    </alternativeName>
    <alternativeName>
        <fullName evidence="10">Acyl-phosphate--glycerol-3-phosphate acyltransferase</fullName>
    </alternativeName>
    <alternativeName>
        <fullName evidence="10">G3P acyltransferase</fullName>
        <shortName evidence="10">GPAT</shortName>
        <ecNumber evidence="10">2.3.1.275</ecNumber>
    </alternativeName>
    <alternativeName>
        <fullName evidence="10">Lysophosphatidic acid synthase</fullName>
        <shortName evidence="10">LPA synthase</shortName>
    </alternativeName>
</protein>